<comment type="caution">
    <text evidence="1">The sequence shown here is derived from an EMBL/GenBank/DDBJ whole genome shotgun (WGS) entry which is preliminary data.</text>
</comment>
<dbReference type="EMBL" id="MU796365">
    <property type="protein sequence ID" value="KAJ3804049.1"/>
    <property type="molecule type" value="Genomic_DNA"/>
</dbReference>
<proteinExistence type="predicted"/>
<keyword evidence="2" id="KW-1185">Reference proteome</keyword>
<protein>
    <submittedName>
        <fullName evidence="1">Uncharacterized protein</fullName>
    </submittedName>
</protein>
<organism evidence="1 2">
    <name type="scientific">Lentinula aff. lateritia</name>
    <dbReference type="NCBI Taxonomy" id="2804960"/>
    <lineage>
        <taxon>Eukaryota</taxon>
        <taxon>Fungi</taxon>
        <taxon>Dikarya</taxon>
        <taxon>Basidiomycota</taxon>
        <taxon>Agaricomycotina</taxon>
        <taxon>Agaricomycetes</taxon>
        <taxon>Agaricomycetidae</taxon>
        <taxon>Agaricales</taxon>
        <taxon>Marasmiineae</taxon>
        <taxon>Omphalotaceae</taxon>
        <taxon>Lentinula</taxon>
    </lineage>
</organism>
<sequence length="195" mass="22162">PIVIVVQIHDWPVCALIDSGSLRNFMSTQLSDQLKITEQFYKILIPLYFAIQGLQSKSYCDTTVKLKHQNTYADYYFDIVNIPNFNLILSIPWLFQYQVRISLNSTTIEVGSNIPTPIQGDNVAEVCTQSIFINDNLEDAQNILLQYAKLICKTAAETPLLPLCHIKHTVPLIDKNKFYPWCLCSALRHTGPNGK</sequence>
<feature type="non-terminal residue" evidence="1">
    <location>
        <position position="1"/>
    </location>
</feature>
<evidence type="ECO:0000313" key="2">
    <source>
        <dbReference type="Proteomes" id="UP001163835"/>
    </source>
</evidence>
<evidence type="ECO:0000313" key="1">
    <source>
        <dbReference type="EMBL" id="KAJ3804049.1"/>
    </source>
</evidence>
<accession>A0ACC1TH94</accession>
<dbReference type="Proteomes" id="UP001163835">
    <property type="component" value="Unassembled WGS sequence"/>
</dbReference>
<gene>
    <name evidence="1" type="ORF">F5876DRAFT_53840</name>
</gene>
<name>A0ACC1TH94_9AGAR</name>
<reference evidence="1" key="1">
    <citation type="submission" date="2022-09" db="EMBL/GenBank/DDBJ databases">
        <title>A Global Phylogenomic Analysis of the Shiitake Genus Lentinula.</title>
        <authorList>
            <consortium name="DOE Joint Genome Institute"/>
            <person name="Sierra-Patev S."/>
            <person name="Min B."/>
            <person name="Naranjo-Ortiz M."/>
            <person name="Looney B."/>
            <person name="Konkel Z."/>
            <person name="Slot J.C."/>
            <person name="Sakamoto Y."/>
            <person name="Steenwyk J.L."/>
            <person name="Rokas A."/>
            <person name="Carro J."/>
            <person name="Camarero S."/>
            <person name="Ferreira P."/>
            <person name="Molpeceres G."/>
            <person name="Ruiz-Duenas F.J."/>
            <person name="Serrano A."/>
            <person name="Henrissat B."/>
            <person name="Drula E."/>
            <person name="Hughes K.W."/>
            <person name="Mata J.L."/>
            <person name="Ishikawa N.K."/>
            <person name="Vargas-Isla R."/>
            <person name="Ushijima S."/>
            <person name="Smith C.A."/>
            <person name="Ahrendt S."/>
            <person name="Andreopoulos W."/>
            <person name="He G."/>
            <person name="Labutti K."/>
            <person name="Lipzen A."/>
            <person name="Ng V."/>
            <person name="Riley R."/>
            <person name="Sandor L."/>
            <person name="Barry K."/>
            <person name="Martinez A.T."/>
            <person name="Xiao Y."/>
            <person name="Gibbons J.G."/>
            <person name="Terashima K."/>
            <person name="Grigoriev I.V."/>
            <person name="Hibbett D.S."/>
        </authorList>
    </citation>
    <scope>NUCLEOTIDE SEQUENCE</scope>
    <source>
        <strain evidence="1">TMI1499</strain>
    </source>
</reference>